<reference evidence="2" key="1">
    <citation type="submission" date="2016-11" db="EMBL/GenBank/DDBJ databases">
        <authorList>
            <person name="Varghese N."/>
            <person name="Submissions S."/>
        </authorList>
    </citation>
    <scope>NUCLEOTIDE SEQUENCE [LARGE SCALE GENOMIC DNA]</scope>
    <source>
        <strain evidence="2">CGMCC 1.8995</strain>
    </source>
</reference>
<sequence length="145" mass="17041">MKIIDFSKDLNCWDQDYYFPGLSDEFSFYTLGTVLFGTASNEIEFSVYLLEFYKELNRLITITLGNNKIDVRLVMQLSGDSIHILKEDDKVTLLFHRGEKVKYNWEEFFSYYFALKDQLSAKLLSTYPELEQTNEFRFLFGGSGI</sequence>
<protein>
    <submittedName>
        <fullName evidence="1">Uncharacterized protein</fullName>
    </submittedName>
</protein>
<proteinExistence type="predicted"/>
<evidence type="ECO:0000313" key="2">
    <source>
        <dbReference type="Proteomes" id="UP000184520"/>
    </source>
</evidence>
<keyword evidence="2" id="KW-1185">Reference proteome</keyword>
<dbReference type="RefSeq" id="WP_073324828.1">
    <property type="nucleotide sequence ID" value="NZ_FQWD01000006.1"/>
</dbReference>
<dbReference type="Proteomes" id="UP000184520">
    <property type="component" value="Unassembled WGS sequence"/>
</dbReference>
<name>A0A1M5QIA5_9ALTE</name>
<dbReference type="AlphaFoldDB" id="A0A1M5QIA5"/>
<evidence type="ECO:0000313" key="1">
    <source>
        <dbReference type="EMBL" id="SHH13636.1"/>
    </source>
</evidence>
<gene>
    <name evidence="1" type="ORF">SAMN05216361_3911</name>
</gene>
<organism evidence="1 2">
    <name type="scientific">Marisediminitalea aggregata</name>
    <dbReference type="NCBI Taxonomy" id="634436"/>
    <lineage>
        <taxon>Bacteria</taxon>
        <taxon>Pseudomonadati</taxon>
        <taxon>Pseudomonadota</taxon>
        <taxon>Gammaproteobacteria</taxon>
        <taxon>Alteromonadales</taxon>
        <taxon>Alteromonadaceae</taxon>
        <taxon>Marisediminitalea</taxon>
    </lineage>
</organism>
<dbReference type="EMBL" id="FQWD01000006">
    <property type="protein sequence ID" value="SHH13636.1"/>
    <property type="molecule type" value="Genomic_DNA"/>
</dbReference>
<accession>A0A1M5QIA5</accession>